<comment type="caution">
    <text evidence="2">The sequence shown here is derived from an EMBL/GenBank/DDBJ whole genome shotgun (WGS) entry which is preliminary data.</text>
</comment>
<evidence type="ECO:0000259" key="1">
    <source>
        <dbReference type="Pfam" id="PF13456"/>
    </source>
</evidence>
<keyword evidence="3" id="KW-1185">Reference proteome</keyword>
<evidence type="ECO:0000313" key="3">
    <source>
        <dbReference type="Proteomes" id="UP001372338"/>
    </source>
</evidence>
<dbReference type="Pfam" id="PF13456">
    <property type="entry name" value="RVT_3"/>
    <property type="match status" value="1"/>
</dbReference>
<feature type="domain" description="RNase H type-1" evidence="1">
    <location>
        <begin position="12"/>
        <end position="45"/>
    </location>
</feature>
<dbReference type="EMBL" id="JAYWIO010000006">
    <property type="protein sequence ID" value="KAK7256709.1"/>
    <property type="molecule type" value="Genomic_DNA"/>
</dbReference>
<reference evidence="2 3" key="1">
    <citation type="submission" date="2024-01" db="EMBL/GenBank/DDBJ databases">
        <title>The genomes of 5 underutilized Papilionoideae crops provide insights into root nodulation and disease resistanc.</title>
        <authorList>
            <person name="Yuan L."/>
        </authorList>
    </citation>
    <scope>NUCLEOTIDE SEQUENCE [LARGE SCALE GENOMIC DNA]</scope>
    <source>
        <strain evidence="2">ZHUSHIDOU_FW_LH</strain>
        <tissue evidence="2">Leaf</tissue>
    </source>
</reference>
<dbReference type="GO" id="GO:0004523">
    <property type="term" value="F:RNA-DNA hybrid ribonuclease activity"/>
    <property type="evidence" value="ECO:0007669"/>
    <property type="project" value="InterPro"/>
</dbReference>
<name>A0AAN9EFU9_CROPI</name>
<dbReference type="InterPro" id="IPR002156">
    <property type="entry name" value="RNaseH_domain"/>
</dbReference>
<organism evidence="2 3">
    <name type="scientific">Crotalaria pallida</name>
    <name type="common">Smooth rattlebox</name>
    <name type="synonym">Crotalaria striata</name>
    <dbReference type="NCBI Taxonomy" id="3830"/>
    <lineage>
        <taxon>Eukaryota</taxon>
        <taxon>Viridiplantae</taxon>
        <taxon>Streptophyta</taxon>
        <taxon>Embryophyta</taxon>
        <taxon>Tracheophyta</taxon>
        <taxon>Spermatophyta</taxon>
        <taxon>Magnoliopsida</taxon>
        <taxon>eudicotyledons</taxon>
        <taxon>Gunneridae</taxon>
        <taxon>Pentapetalae</taxon>
        <taxon>rosids</taxon>
        <taxon>fabids</taxon>
        <taxon>Fabales</taxon>
        <taxon>Fabaceae</taxon>
        <taxon>Papilionoideae</taxon>
        <taxon>50 kb inversion clade</taxon>
        <taxon>genistoids sensu lato</taxon>
        <taxon>core genistoids</taxon>
        <taxon>Crotalarieae</taxon>
        <taxon>Crotalaria</taxon>
    </lineage>
</organism>
<accession>A0AAN9EFU9</accession>
<dbReference type="Proteomes" id="UP001372338">
    <property type="component" value="Unassembled WGS sequence"/>
</dbReference>
<evidence type="ECO:0000313" key="2">
    <source>
        <dbReference type="EMBL" id="KAK7256709.1"/>
    </source>
</evidence>
<gene>
    <name evidence="2" type="ORF">RIF29_30167</name>
</gene>
<proteinExistence type="predicted"/>
<dbReference type="GO" id="GO:0003676">
    <property type="term" value="F:nucleic acid binding"/>
    <property type="evidence" value="ECO:0007669"/>
    <property type="project" value="InterPro"/>
</dbReference>
<sequence>MVDLLITVTLRYYLLIYKWRQKDWNIQFRHTFREGNTYADHLANKSLLLDFGTHDFSAPGHELSMLLAQDYLPRSILDI</sequence>
<protein>
    <recommendedName>
        <fullName evidence="1">RNase H type-1 domain-containing protein</fullName>
    </recommendedName>
</protein>
<dbReference type="AlphaFoldDB" id="A0AAN9EFU9"/>